<dbReference type="OrthoDB" id="327696at2"/>
<protein>
    <submittedName>
        <fullName evidence="2">MarR family transcriptional regulator</fullName>
    </submittedName>
</protein>
<proteinExistence type="predicted"/>
<name>A0A0P6X8B4_9CHLR</name>
<dbReference type="EMBL" id="LGCL01000019">
    <property type="protein sequence ID" value="KPL78323.1"/>
    <property type="molecule type" value="Genomic_DNA"/>
</dbReference>
<reference evidence="2 3" key="1">
    <citation type="submission" date="2015-07" db="EMBL/GenBank/DDBJ databases">
        <title>Genome sequence of Ornatilinea apprima DSM 23815.</title>
        <authorList>
            <person name="Hemp J."/>
            <person name="Ward L.M."/>
            <person name="Pace L.A."/>
            <person name="Fischer W.W."/>
        </authorList>
    </citation>
    <scope>NUCLEOTIDE SEQUENCE [LARGE SCALE GENOMIC DNA]</scope>
    <source>
        <strain evidence="2 3">P3M-1</strain>
    </source>
</reference>
<dbReference type="InterPro" id="IPR039422">
    <property type="entry name" value="MarR/SlyA-like"/>
</dbReference>
<evidence type="ECO:0000259" key="1">
    <source>
        <dbReference type="PROSITE" id="PS50995"/>
    </source>
</evidence>
<dbReference type="InterPro" id="IPR036390">
    <property type="entry name" value="WH_DNA-bd_sf"/>
</dbReference>
<accession>A0A0P6X8B4</accession>
<dbReference type="STRING" id="1134406.ADN00_07680"/>
<keyword evidence="3" id="KW-1185">Reference proteome</keyword>
<feature type="domain" description="HTH marR-type" evidence="1">
    <location>
        <begin position="11"/>
        <end position="146"/>
    </location>
</feature>
<dbReference type="SMART" id="SM00347">
    <property type="entry name" value="HTH_MARR"/>
    <property type="match status" value="1"/>
</dbReference>
<dbReference type="PRINTS" id="PR00598">
    <property type="entry name" value="HTHMARR"/>
</dbReference>
<dbReference type="PATRIC" id="fig|1134406.4.peg.3366"/>
<dbReference type="SUPFAM" id="SSF46785">
    <property type="entry name" value="Winged helix' DNA-binding domain"/>
    <property type="match status" value="1"/>
</dbReference>
<evidence type="ECO:0000313" key="3">
    <source>
        <dbReference type="Proteomes" id="UP000050417"/>
    </source>
</evidence>
<dbReference type="Gene3D" id="1.10.10.10">
    <property type="entry name" value="Winged helix-like DNA-binding domain superfamily/Winged helix DNA-binding domain"/>
    <property type="match status" value="1"/>
</dbReference>
<comment type="caution">
    <text evidence="2">The sequence shown here is derived from an EMBL/GenBank/DDBJ whole genome shotgun (WGS) entry which is preliminary data.</text>
</comment>
<dbReference type="PANTHER" id="PTHR33164:SF101">
    <property type="entry name" value="TRANSCRIPTIONAL REPRESSOR MPRA"/>
    <property type="match status" value="1"/>
</dbReference>
<dbReference type="PANTHER" id="PTHR33164">
    <property type="entry name" value="TRANSCRIPTIONAL REGULATOR, MARR FAMILY"/>
    <property type="match status" value="1"/>
</dbReference>
<sequence>MATHYQGTEEEIRSLNAFIKLTRAANSVMSYLAANGAYSDLTITQFGVLETLYHLGPLPHCEISAKQLKSTGNMTLVIDNLEKRGLVKRVRSQDDRRVVTVHLTSEGKALISAIFPQHVERIVELMGALNAEEQEELGRLCKKLGISLAERVHPA</sequence>
<dbReference type="InterPro" id="IPR036388">
    <property type="entry name" value="WH-like_DNA-bd_sf"/>
</dbReference>
<organism evidence="2 3">
    <name type="scientific">Ornatilinea apprima</name>
    <dbReference type="NCBI Taxonomy" id="1134406"/>
    <lineage>
        <taxon>Bacteria</taxon>
        <taxon>Bacillati</taxon>
        <taxon>Chloroflexota</taxon>
        <taxon>Anaerolineae</taxon>
        <taxon>Anaerolineales</taxon>
        <taxon>Anaerolineaceae</taxon>
        <taxon>Ornatilinea</taxon>
    </lineage>
</organism>
<evidence type="ECO:0000313" key="2">
    <source>
        <dbReference type="EMBL" id="KPL78323.1"/>
    </source>
</evidence>
<dbReference type="GO" id="GO:0003700">
    <property type="term" value="F:DNA-binding transcription factor activity"/>
    <property type="evidence" value="ECO:0007669"/>
    <property type="project" value="InterPro"/>
</dbReference>
<dbReference type="Proteomes" id="UP000050417">
    <property type="component" value="Unassembled WGS sequence"/>
</dbReference>
<dbReference type="RefSeq" id="WP_075062394.1">
    <property type="nucleotide sequence ID" value="NZ_LGCL01000019.1"/>
</dbReference>
<dbReference type="Pfam" id="PF01047">
    <property type="entry name" value="MarR"/>
    <property type="match status" value="1"/>
</dbReference>
<dbReference type="GO" id="GO:0006950">
    <property type="term" value="P:response to stress"/>
    <property type="evidence" value="ECO:0007669"/>
    <property type="project" value="TreeGrafter"/>
</dbReference>
<gene>
    <name evidence="2" type="ORF">ADN00_07680</name>
</gene>
<dbReference type="AlphaFoldDB" id="A0A0P6X8B4"/>
<dbReference type="PROSITE" id="PS50995">
    <property type="entry name" value="HTH_MARR_2"/>
    <property type="match status" value="1"/>
</dbReference>
<dbReference type="InterPro" id="IPR000835">
    <property type="entry name" value="HTH_MarR-typ"/>
</dbReference>